<dbReference type="SUPFAM" id="SSF52096">
    <property type="entry name" value="ClpP/crotonase"/>
    <property type="match status" value="1"/>
</dbReference>
<dbReference type="EMBL" id="JAMOKX010000001">
    <property type="protein sequence ID" value="MCL9818573.1"/>
    <property type="molecule type" value="Genomic_DNA"/>
</dbReference>
<evidence type="ECO:0000313" key="7">
    <source>
        <dbReference type="Proteomes" id="UP001057522"/>
    </source>
</evidence>
<evidence type="ECO:0000259" key="5">
    <source>
        <dbReference type="Pfam" id="PF01343"/>
    </source>
</evidence>
<sequence length="291" mass="32093">MKIIRILLAPLDFIMKYFKALVFLLIVFLIFMPNSSGNSSLANVARIDLKGMIIQSDSFLEELSKLENNPNIKGVLLVIDSPGGTIPPSVEISEAVKRIRSKKPIVVYAQGSMASGSYLAGVWADRIIANKGALVGSIGVILNGVDVSELAEKLGIKTQILKAGIYKEAGTFMRPWNKQEEEMLKGLIKEQYEMFVSEVVAARNLEITKEGDFAQGRVFSASNALKLGLVDSIGSIYEAQKILFELGKIQNPIWLQKSEMEMYLEKIIGENIALGIQEGIYNISLGWLKGY</sequence>
<keyword evidence="2" id="KW-0645">Protease</keyword>
<keyword evidence="4" id="KW-0720">Serine protease</keyword>
<evidence type="ECO:0000256" key="1">
    <source>
        <dbReference type="ARBA" id="ARBA00008683"/>
    </source>
</evidence>
<feature type="domain" description="Peptidase S49" evidence="5">
    <location>
        <begin position="100"/>
        <end position="245"/>
    </location>
</feature>
<evidence type="ECO:0000256" key="2">
    <source>
        <dbReference type="ARBA" id="ARBA00022670"/>
    </source>
</evidence>
<keyword evidence="3" id="KW-0378">Hydrolase</keyword>
<accession>A0ABT0TRL3</accession>
<dbReference type="Proteomes" id="UP001057522">
    <property type="component" value="Unassembled WGS sequence"/>
</dbReference>
<dbReference type="InterPro" id="IPR029045">
    <property type="entry name" value="ClpP/crotonase-like_dom_sf"/>
</dbReference>
<dbReference type="NCBIfam" id="TIGR00706">
    <property type="entry name" value="SppA_dom"/>
    <property type="match status" value="1"/>
</dbReference>
<dbReference type="InterPro" id="IPR047272">
    <property type="entry name" value="S49_SppA_C"/>
</dbReference>
<organism evidence="6 7">
    <name type="scientific">Helicobacter colisuis</name>
    <dbReference type="NCBI Taxonomy" id="2949739"/>
    <lineage>
        <taxon>Bacteria</taxon>
        <taxon>Pseudomonadati</taxon>
        <taxon>Campylobacterota</taxon>
        <taxon>Epsilonproteobacteria</taxon>
        <taxon>Campylobacterales</taxon>
        <taxon>Helicobacteraceae</taxon>
        <taxon>Helicobacter</taxon>
    </lineage>
</organism>
<dbReference type="Pfam" id="PF01343">
    <property type="entry name" value="Peptidase_S49"/>
    <property type="match status" value="1"/>
</dbReference>
<gene>
    <name evidence="6" type="primary">sppA</name>
    <name evidence="6" type="ORF">NCR95_00040</name>
</gene>
<keyword evidence="7" id="KW-1185">Reference proteome</keyword>
<dbReference type="InterPro" id="IPR004635">
    <property type="entry name" value="Pept_S49_SppA"/>
</dbReference>
<dbReference type="PANTHER" id="PTHR42987:SF7">
    <property type="entry name" value="SIGNAL PEPTIDE PEPTIDASE SPPA-RELATED"/>
    <property type="match status" value="1"/>
</dbReference>
<proteinExistence type="inferred from homology"/>
<dbReference type="Gene3D" id="6.20.330.10">
    <property type="match status" value="1"/>
</dbReference>
<dbReference type="PANTHER" id="PTHR42987">
    <property type="entry name" value="PEPTIDASE S49"/>
    <property type="match status" value="1"/>
</dbReference>
<dbReference type="InterPro" id="IPR002142">
    <property type="entry name" value="Peptidase_S49"/>
</dbReference>
<evidence type="ECO:0000313" key="6">
    <source>
        <dbReference type="EMBL" id="MCL9818573.1"/>
    </source>
</evidence>
<name>A0ABT0TRL3_9HELI</name>
<protein>
    <submittedName>
        <fullName evidence="6">Signal peptide peptidase SppA</fullName>
    </submittedName>
</protein>
<dbReference type="CDD" id="cd07023">
    <property type="entry name" value="S49_Sppa_N_C"/>
    <property type="match status" value="1"/>
</dbReference>
<reference evidence="6" key="1">
    <citation type="submission" date="2022-06" db="EMBL/GenBank/DDBJ databases">
        <title>Helicobacter colisuis sp. nov.</title>
        <authorList>
            <person name="Papic B."/>
            <person name="Gruntar I."/>
        </authorList>
    </citation>
    <scope>NUCLEOTIDE SEQUENCE</scope>
    <source>
        <strain evidence="6">11154-15</strain>
    </source>
</reference>
<evidence type="ECO:0000256" key="4">
    <source>
        <dbReference type="ARBA" id="ARBA00022825"/>
    </source>
</evidence>
<dbReference type="Gene3D" id="3.90.226.10">
    <property type="entry name" value="2-enoyl-CoA Hydratase, Chain A, domain 1"/>
    <property type="match status" value="1"/>
</dbReference>
<dbReference type="RefSeq" id="WP_250603065.1">
    <property type="nucleotide sequence ID" value="NZ_JAMOKX010000001.1"/>
</dbReference>
<comment type="similarity">
    <text evidence="1">Belongs to the peptidase S49 family.</text>
</comment>
<comment type="caution">
    <text evidence="6">The sequence shown here is derived from an EMBL/GenBank/DDBJ whole genome shotgun (WGS) entry which is preliminary data.</text>
</comment>
<evidence type="ECO:0000256" key="3">
    <source>
        <dbReference type="ARBA" id="ARBA00022801"/>
    </source>
</evidence>